<evidence type="ECO:0000313" key="1">
    <source>
        <dbReference type="EMBL" id="CAH2354168.1"/>
    </source>
</evidence>
<organism evidence="1 2">
    <name type="scientific">[Candida] railenensis</name>
    <dbReference type="NCBI Taxonomy" id="45579"/>
    <lineage>
        <taxon>Eukaryota</taxon>
        <taxon>Fungi</taxon>
        <taxon>Dikarya</taxon>
        <taxon>Ascomycota</taxon>
        <taxon>Saccharomycotina</taxon>
        <taxon>Pichiomycetes</taxon>
        <taxon>Debaryomycetaceae</taxon>
        <taxon>Kurtzmaniella</taxon>
    </lineage>
</organism>
<dbReference type="PANTHER" id="PTHR34365">
    <property type="entry name" value="ENOLASE (DUF1399)"/>
    <property type="match status" value="1"/>
</dbReference>
<protein>
    <submittedName>
        <fullName evidence="1">Uncharacterized protein</fullName>
    </submittedName>
</protein>
<accession>A0A9P0QTA1</accession>
<dbReference type="PANTHER" id="PTHR34365:SF7">
    <property type="entry name" value="GLYCINE-RICH DOMAIN-CONTAINING PROTEIN 1"/>
    <property type="match status" value="1"/>
</dbReference>
<keyword evidence="2" id="KW-1185">Reference proteome</keyword>
<name>A0A9P0QTA1_9ASCO</name>
<dbReference type="InterPro" id="IPR009836">
    <property type="entry name" value="GRDP-like"/>
</dbReference>
<gene>
    <name evidence="1" type="ORF">CLIB1423_15S00122</name>
</gene>
<proteinExistence type="predicted"/>
<evidence type="ECO:0000313" key="2">
    <source>
        <dbReference type="Proteomes" id="UP000837801"/>
    </source>
</evidence>
<dbReference type="OrthoDB" id="2684236at2759"/>
<dbReference type="EMBL" id="CAKXYY010000015">
    <property type="protein sequence ID" value="CAH2354168.1"/>
    <property type="molecule type" value="Genomic_DNA"/>
</dbReference>
<dbReference type="Pfam" id="PF07173">
    <property type="entry name" value="GRDP-like"/>
    <property type="match status" value="1"/>
</dbReference>
<comment type="caution">
    <text evidence="1">The sequence shown here is derived from an EMBL/GenBank/DDBJ whole genome shotgun (WGS) entry which is preliminary data.</text>
</comment>
<sequence>MSSANSKRHKTLPFRVILSNADKNEYSSFAWILRERSRMPTLTETTAHLLLLRAFGKLYESITKNIPSEIDKNKLWQVYVTNAVRRFILFISAYRDSRPLDLKQKLEVYEFEDGVRYFCPLEKLLLPLDILMVWHSFLLNPKSFLDECARNSVLDFAYFPFPLQRISDAISKDTFEYLPRDSDIQTFTEITSNFMNKLDATHERSAAQSLSLKYDVTLREILDMSLTVYCPMCHSPLNRTPYTNIEGTGFSDKNFTITPEVRCPCLKELDVHIINHDTLRSLQMYSDVASSDHDLILPNVYKYFSNELHPGMFDEGKEYGVSAACKHLIKSLDSWKGTSVIEFIKKLWSVPKFSRIIKNILRHYLQMNLIHNSIPANLNTYSDGVSNMTTLVMITEDLVGCILRQQRFIEKMNKINLLESPMLGNSLMESSVRYDRFFQLMTMNKKNQIVVPTLDIDMFWHTHMLSTFYYLEKCTSSKAKMIIDHNDKIEESRLSSNFEKTAKLYSDKFKEPYSICFCWYCVATREKFKKKKKVFGKKKDEVKLYSTSWLFNWDNETGITHISTHNYIEWPGNRGSKNRELLFDAYHQKPNEQYPWKDDTHQRASYDGMFVISPIAPINQQNTELWGPGACISSGPEGNGGGCSGAACGSSECGNNGPGRGVLCGSAVSACGVDGSGSLSGGASAMNGNIPSCGSDGWMG</sequence>
<reference evidence="1" key="1">
    <citation type="submission" date="2022-03" db="EMBL/GenBank/DDBJ databases">
        <authorList>
            <person name="Legras J.-L."/>
            <person name="Devillers H."/>
            <person name="Grondin C."/>
        </authorList>
    </citation>
    <scope>NUCLEOTIDE SEQUENCE</scope>
    <source>
        <strain evidence="1">CLIB 1423</strain>
    </source>
</reference>
<dbReference type="Proteomes" id="UP000837801">
    <property type="component" value="Unassembled WGS sequence"/>
</dbReference>
<dbReference type="AlphaFoldDB" id="A0A9P0QTA1"/>